<gene>
    <name evidence="3" type="ORF">RCC_08068</name>
</gene>
<feature type="chain" id="PRO_5013958280" description="Biotin-protein ligase N-terminal domain-containing protein" evidence="1">
    <location>
        <begin position="24"/>
        <end position="264"/>
    </location>
</feature>
<dbReference type="InterPro" id="IPR029062">
    <property type="entry name" value="Class_I_gatase-like"/>
</dbReference>
<feature type="signal peptide" evidence="1">
    <location>
        <begin position="1"/>
        <end position="23"/>
    </location>
</feature>
<dbReference type="AlphaFoldDB" id="A0A2D3VJD9"/>
<protein>
    <recommendedName>
        <fullName evidence="2">Biotin-protein ligase N-terminal domain-containing protein</fullName>
    </recommendedName>
</protein>
<accession>A0A2D3VJD9</accession>
<evidence type="ECO:0000313" key="3">
    <source>
        <dbReference type="EMBL" id="CZT22199.1"/>
    </source>
</evidence>
<feature type="domain" description="Biotin-protein ligase N-terminal" evidence="2">
    <location>
        <begin position="70"/>
        <end position="127"/>
    </location>
</feature>
<dbReference type="RefSeq" id="XP_023629088.1">
    <property type="nucleotide sequence ID" value="XM_023773320.1"/>
</dbReference>
<evidence type="ECO:0000313" key="4">
    <source>
        <dbReference type="Proteomes" id="UP000225277"/>
    </source>
</evidence>
<name>A0A2D3VJD9_9PEZI</name>
<dbReference type="GeneID" id="35603169"/>
<keyword evidence="4" id="KW-1185">Reference proteome</keyword>
<proteinExistence type="predicted"/>
<dbReference type="Pfam" id="PF09825">
    <property type="entry name" value="BPL_N"/>
    <property type="match status" value="1"/>
</dbReference>
<dbReference type="EMBL" id="FJUY01000013">
    <property type="protein sequence ID" value="CZT22199.1"/>
    <property type="molecule type" value="Genomic_DNA"/>
</dbReference>
<dbReference type="SUPFAM" id="SSF52317">
    <property type="entry name" value="Class I glutamine amidotransferase-like"/>
    <property type="match status" value="1"/>
</dbReference>
<evidence type="ECO:0000256" key="1">
    <source>
        <dbReference type="SAM" id="SignalP"/>
    </source>
</evidence>
<sequence>MYFKAATSMLMMSLALTPTMINCEPVRALVYRGPTACDGCPESLRDLLVATIPNIKVEFAGPKEKVKINAKSLKGVNILAQPGGPDLDAAWREARPYASDVRTWVANGGRYLGVCLGAFLAGHDSGFGLIPKGDRIQQEITRPNPPIDDGSDIVTQIDWTFQTGRKKGKTERHWAYFQDGTTFIRSSNSPAKVLGKYVSNGDVASVLNSYGKGWVANIGVHPEADQSWYDDAGITNPEGVQTEIGHDIVNALMAAGSVRKATAY</sequence>
<dbReference type="OrthoDB" id="10250105at2759"/>
<evidence type="ECO:0000259" key="2">
    <source>
        <dbReference type="Pfam" id="PF09825"/>
    </source>
</evidence>
<dbReference type="InterPro" id="IPR019197">
    <property type="entry name" value="Biotin-prot_ligase_N"/>
</dbReference>
<keyword evidence="1" id="KW-0732">Signal</keyword>
<dbReference type="STRING" id="112498.A0A2D3VJD9"/>
<dbReference type="Gene3D" id="3.40.50.880">
    <property type="match status" value="1"/>
</dbReference>
<dbReference type="Proteomes" id="UP000225277">
    <property type="component" value="Unassembled WGS sequence"/>
</dbReference>
<reference evidence="3 4" key="1">
    <citation type="submission" date="2016-03" db="EMBL/GenBank/DDBJ databases">
        <authorList>
            <person name="Ploux O."/>
        </authorList>
    </citation>
    <scope>NUCLEOTIDE SEQUENCE [LARGE SCALE GENOMIC DNA]</scope>
    <source>
        <strain evidence="3 4">URUG2</strain>
    </source>
</reference>
<organism evidence="3 4">
    <name type="scientific">Ramularia collo-cygni</name>
    <dbReference type="NCBI Taxonomy" id="112498"/>
    <lineage>
        <taxon>Eukaryota</taxon>
        <taxon>Fungi</taxon>
        <taxon>Dikarya</taxon>
        <taxon>Ascomycota</taxon>
        <taxon>Pezizomycotina</taxon>
        <taxon>Dothideomycetes</taxon>
        <taxon>Dothideomycetidae</taxon>
        <taxon>Mycosphaerellales</taxon>
        <taxon>Mycosphaerellaceae</taxon>
        <taxon>Ramularia</taxon>
    </lineage>
</organism>